<feature type="transmembrane region" description="Helical" evidence="5">
    <location>
        <begin position="492"/>
        <end position="513"/>
    </location>
</feature>
<feature type="transmembrane region" description="Helical" evidence="5">
    <location>
        <begin position="341"/>
        <end position="361"/>
    </location>
</feature>
<gene>
    <name evidence="6" type="ORF">GCM10023173_02190</name>
</gene>
<reference evidence="7" key="1">
    <citation type="journal article" date="2019" name="Int. J. Syst. Evol. Microbiol.">
        <title>The Global Catalogue of Microorganisms (GCM) 10K type strain sequencing project: providing services to taxonomists for standard genome sequencing and annotation.</title>
        <authorList>
            <consortium name="The Broad Institute Genomics Platform"/>
            <consortium name="The Broad Institute Genome Sequencing Center for Infectious Disease"/>
            <person name="Wu L."/>
            <person name="Ma J."/>
        </authorList>
    </citation>
    <scope>NUCLEOTIDE SEQUENCE [LARGE SCALE GENOMIC DNA]</scope>
    <source>
        <strain evidence="7">JCM 17858</strain>
    </source>
</reference>
<dbReference type="EMBL" id="BAABGR010000003">
    <property type="protein sequence ID" value="GAA4510595.1"/>
    <property type="molecule type" value="Genomic_DNA"/>
</dbReference>
<feature type="transmembrane region" description="Helical" evidence="5">
    <location>
        <begin position="82"/>
        <end position="99"/>
    </location>
</feature>
<evidence type="ECO:0000313" key="6">
    <source>
        <dbReference type="EMBL" id="GAA4510595.1"/>
    </source>
</evidence>
<keyword evidence="3 5" id="KW-1133">Transmembrane helix</keyword>
<dbReference type="Proteomes" id="UP001500394">
    <property type="component" value="Unassembled WGS sequence"/>
</dbReference>
<feature type="transmembrane region" description="Helical" evidence="5">
    <location>
        <begin position="203"/>
        <end position="226"/>
    </location>
</feature>
<sequence length="521" mass="59419">MSTTSSLIKSWVPDKVAVALLALAMFPHLMLLSMFNLNSTFTASFLEMEVEDLQFMFSLGYALIVCALFLHSRLFGAMNVRLYLLVMTSLNILVLFAMTCTRQTQLLLALRIVQGPLSLFEGCIMIPVLMKTLKSPNAKFVAYSVLYSFMLTGDKYSTSLVKYAIDHYSHNFIIYTVIGFHLLALCIYLLLLRPHRIFPKKPLYQLNLAGVVLLAIGLISGAYFLVYGKKYNWLESERIILALVSCMLFCALFLFYQRTSKRPLYHFEVFKSERVLGGVILFFCFYVLRSGMSNIYQVMGTVWKWPWEYVLKVQYFNVAGSLLGIVISYFLFTRGVGYKKIFITAFAILAGVMLWFSYLFYPDTTVRAIGPALFIEGVGQGILMTPLFFFMIGAVHPSISSSASQAGTATRFWTSTFGFALMQNLVFYLSTKYQFLLAHNMDVTRPVFQEQWFAIFGKYYSQYLYNDALRLSSTTLKNKVAQQALLLADTEIFRGLFVFGMVILLAILCYRPLKKTILSLK</sequence>
<feature type="transmembrane region" description="Helical" evidence="5">
    <location>
        <begin position="238"/>
        <end position="256"/>
    </location>
</feature>
<name>A0ABP8QTK5_9SPHI</name>
<dbReference type="Gene3D" id="1.20.1250.20">
    <property type="entry name" value="MFS general substrate transporter like domains"/>
    <property type="match status" value="1"/>
</dbReference>
<evidence type="ECO:0000313" key="7">
    <source>
        <dbReference type="Proteomes" id="UP001500394"/>
    </source>
</evidence>
<dbReference type="PANTHER" id="PTHR23501">
    <property type="entry name" value="MAJOR FACILITATOR SUPERFAMILY"/>
    <property type="match status" value="1"/>
</dbReference>
<feature type="transmembrane region" description="Helical" evidence="5">
    <location>
        <begin position="412"/>
        <end position="431"/>
    </location>
</feature>
<evidence type="ECO:0000256" key="5">
    <source>
        <dbReference type="SAM" id="Phobius"/>
    </source>
</evidence>
<evidence type="ECO:0000256" key="2">
    <source>
        <dbReference type="ARBA" id="ARBA00022692"/>
    </source>
</evidence>
<keyword evidence="4 5" id="KW-0472">Membrane</keyword>
<organism evidence="6 7">
    <name type="scientific">Sphingobacterium thermophilum</name>
    <dbReference type="NCBI Taxonomy" id="768534"/>
    <lineage>
        <taxon>Bacteria</taxon>
        <taxon>Pseudomonadati</taxon>
        <taxon>Bacteroidota</taxon>
        <taxon>Sphingobacteriia</taxon>
        <taxon>Sphingobacteriales</taxon>
        <taxon>Sphingobacteriaceae</taxon>
        <taxon>Sphingobacterium</taxon>
    </lineage>
</organism>
<keyword evidence="7" id="KW-1185">Reference proteome</keyword>
<feature type="transmembrane region" description="Helical" evidence="5">
    <location>
        <begin position="381"/>
        <end position="400"/>
    </location>
</feature>
<keyword evidence="2 5" id="KW-0812">Transmembrane</keyword>
<dbReference type="InterPro" id="IPR036259">
    <property type="entry name" value="MFS_trans_sf"/>
</dbReference>
<protein>
    <submittedName>
        <fullName evidence="6">MFS transporter</fullName>
    </submittedName>
</protein>
<accession>A0ABP8QTK5</accession>
<comment type="caution">
    <text evidence="6">The sequence shown here is derived from an EMBL/GenBank/DDBJ whole genome shotgun (WGS) entry which is preliminary data.</text>
</comment>
<feature type="transmembrane region" description="Helical" evidence="5">
    <location>
        <begin position="55"/>
        <end position="75"/>
    </location>
</feature>
<feature type="transmembrane region" description="Helical" evidence="5">
    <location>
        <begin position="16"/>
        <end position="35"/>
    </location>
</feature>
<feature type="transmembrane region" description="Helical" evidence="5">
    <location>
        <begin position="172"/>
        <end position="191"/>
    </location>
</feature>
<proteinExistence type="predicted"/>
<dbReference type="PANTHER" id="PTHR23501:SF5">
    <property type="entry name" value="TRANSPORT PROTEIN"/>
    <property type="match status" value="1"/>
</dbReference>
<evidence type="ECO:0000256" key="4">
    <source>
        <dbReference type="ARBA" id="ARBA00023136"/>
    </source>
</evidence>
<evidence type="ECO:0000256" key="3">
    <source>
        <dbReference type="ARBA" id="ARBA00022989"/>
    </source>
</evidence>
<comment type="subcellular location">
    <subcellularLocation>
        <location evidence="1">Membrane</location>
        <topology evidence="1">Multi-pass membrane protein</topology>
    </subcellularLocation>
</comment>
<feature type="transmembrane region" description="Helical" evidence="5">
    <location>
        <begin position="276"/>
        <end position="295"/>
    </location>
</feature>
<evidence type="ECO:0000256" key="1">
    <source>
        <dbReference type="ARBA" id="ARBA00004141"/>
    </source>
</evidence>
<dbReference type="SUPFAM" id="SSF103473">
    <property type="entry name" value="MFS general substrate transporter"/>
    <property type="match status" value="1"/>
</dbReference>
<feature type="transmembrane region" description="Helical" evidence="5">
    <location>
        <begin position="315"/>
        <end position="332"/>
    </location>
</feature>
<dbReference type="RefSeq" id="WP_345063482.1">
    <property type="nucleotide sequence ID" value="NZ_BAABGR010000003.1"/>
</dbReference>